<organism evidence="2 3">
    <name type="scientific">Triticum urartu</name>
    <name type="common">Red wild einkorn</name>
    <name type="synonym">Crithodium urartu</name>
    <dbReference type="NCBI Taxonomy" id="4572"/>
    <lineage>
        <taxon>Eukaryota</taxon>
        <taxon>Viridiplantae</taxon>
        <taxon>Streptophyta</taxon>
        <taxon>Embryophyta</taxon>
        <taxon>Tracheophyta</taxon>
        <taxon>Spermatophyta</taxon>
        <taxon>Magnoliopsida</taxon>
        <taxon>Liliopsida</taxon>
        <taxon>Poales</taxon>
        <taxon>Poaceae</taxon>
        <taxon>BOP clade</taxon>
        <taxon>Pooideae</taxon>
        <taxon>Triticodae</taxon>
        <taxon>Triticeae</taxon>
        <taxon>Triticinae</taxon>
        <taxon>Triticum</taxon>
    </lineage>
</organism>
<dbReference type="Proteomes" id="UP000015106">
    <property type="component" value="Chromosome 1"/>
</dbReference>
<reference evidence="3" key="1">
    <citation type="journal article" date="2013" name="Nature">
        <title>Draft genome of the wheat A-genome progenitor Triticum urartu.</title>
        <authorList>
            <person name="Ling H.Q."/>
            <person name="Zhao S."/>
            <person name="Liu D."/>
            <person name="Wang J."/>
            <person name="Sun H."/>
            <person name="Zhang C."/>
            <person name="Fan H."/>
            <person name="Li D."/>
            <person name="Dong L."/>
            <person name="Tao Y."/>
            <person name="Gao C."/>
            <person name="Wu H."/>
            <person name="Li Y."/>
            <person name="Cui Y."/>
            <person name="Guo X."/>
            <person name="Zheng S."/>
            <person name="Wang B."/>
            <person name="Yu K."/>
            <person name="Liang Q."/>
            <person name="Yang W."/>
            <person name="Lou X."/>
            <person name="Chen J."/>
            <person name="Feng M."/>
            <person name="Jian J."/>
            <person name="Zhang X."/>
            <person name="Luo G."/>
            <person name="Jiang Y."/>
            <person name="Liu J."/>
            <person name="Wang Z."/>
            <person name="Sha Y."/>
            <person name="Zhang B."/>
            <person name="Wu H."/>
            <person name="Tang D."/>
            <person name="Shen Q."/>
            <person name="Xue P."/>
            <person name="Zou S."/>
            <person name="Wang X."/>
            <person name="Liu X."/>
            <person name="Wang F."/>
            <person name="Yang Y."/>
            <person name="An X."/>
            <person name="Dong Z."/>
            <person name="Zhang K."/>
            <person name="Zhang X."/>
            <person name="Luo M.C."/>
            <person name="Dvorak J."/>
            <person name="Tong Y."/>
            <person name="Wang J."/>
            <person name="Yang H."/>
            <person name="Li Z."/>
            <person name="Wang D."/>
            <person name="Zhang A."/>
            <person name="Wang J."/>
        </authorList>
    </citation>
    <scope>NUCLEOTIDE SEQUENCE</scope>
    <source>
        <strain evidence="3">cv. G1812</strain>
    </source>
</reference>
<dbReference type="SUPFAM" id="SSF56672">
    <property type="entry name" value="DNA/RNA polymerases"/>
    <property type="match status" value="1"/>
</dbReference>
<reference evidence="2" key="2">
    <citation type="submission" date="2018-03" db="EMBL/GenBank/DDBJ databases">
        <title>The Triticum urartu genome reveals the dynamic nature of wheat genome evolution.</title>
        <authorList>
            <person name="Ling H."/>
            <person name="Ma B."/>
            <person name="Shi X."/>
            <person name="Liu H."/>
            <person name="Dong L."/>
            <person name="Sun H."/>
            <person name="Cao Y."/>
            <person name="Gao Q."/>
            <person name="Zheng S."/>
            <person name="Li Y."/>
            <person name="Yu Y."/>
            <person name="Du H."/>
            <person name="Qi M."/>
            <person name="Li Y."/>
            <person name="Yu H."/>
            <person name="Cui Y."/>
            <person name="Wang N."/>
            <person name="Chen C."/>
            <person name="Wu H."/>
            <person name="Zhao Y."/>
            <person name="Zhang J."/>
            <person name="Li Y."/>
            <person name="Zhou W."/>
            <person name="Zhang B."/>
            <person name="Hu W."/>
            <person name="Eijk M."/>
            <person name="Tang J."/>
            <person name="Witsenboer H."/>
            <person name="Zhao S."/>
            <person name="Li Z."/>
            <person name="Zhang A."/>
            <person name="Wang D."/>
            <person name="Liang C."/>
        </authorList>
    </citation>
    <scope>NUCLEOTIDE SEQUENCE [LARGE SCALE GENOMIC DNA]</scope>
    <source>
        <strain evidence="2">cv. G1812</strain>
    </source>
</reference>
<sequence>MLTRLEFGDSWADLVMNCVTSVRYQIKINGGLTEQFAPSRGLRQGDPLSPYLFVICAEGLSALLNDAKASGLISGIKICQNAPVVSHLLFADDSVLLLKAKPEEAEALREILDLYEDCSGQCINLEKSAVMFSTNTTDASRCAVKNALQIQSETWNEKCLGLPVHVG</sequence>
<dbReference type="EnsemblPlants" id="TuG1812G0100004320.01.T01">
    <property type="protein sequence ID" value="TuG1812G0100004320.01.T01.cds440617"/>
    <property type="gene ID" value="TuG1812G0100004320.01"/>
</dbReference>
<evidence type="ECO:0000259" key="1">
    <source>
        <dbReference type="Pfam" id="PF00078"/>
    </source>
</evidence>
<keyword evidence="3" id="KW-1185">Reference proteome</keyword>
<dbReference type="PANTHER" id="PTHR46890:SF48">
    <property type="entry name" value="RNA-DIRECTED DNA POLYMERASE"/>
    <property type="match status" value="1"/>
</dbReference>
<dbReference type="AlphaFoldDB" id="A0A8R7K6U9"/>
<dbReference type="PANTHER" id="PTHR46890">
    <property type="entry name" value="NON-LTR RETROLELEMENT REVERSE TRANSCRIPTASE-LIKE PROTEIN-RELATED"/>
    <property type="match status" value="1"/>
</dbReference>
<dbReference type="InterPro" id="IPR043502">
    <property type="entry name" value="DNA/RNA_pol_sf"/>
</dbReference>
<protein>
    <recommendedName>
        <fullName evidence="1">Reverse transcriptase domain-containing protein</fullName>
    </recommendedName>
</protein>
<dbReference type="Gramene" id="TuG1812G0100004320.01.T01">
    <property type="protein sequence ID" value="TuG1812G0100004320.01.T01.cds440617"/>
    <property type="gene ID" value="TuG1812G0100004320.01"/>
</dbReference>
<accession>A0A8R7K6U9</accession>
<reference evidence="2" key="3">
    <citation type="submission" date="2022-06" db="UniProtKB">
        <authorList>
            <consortium name="EnsemblPlants"/>
        </authorList>
    </citation>
    <scope>IDENTIFICATION</scope>
</reference>
<feature type="domain" description="Reverse transcriptase" evidence="1">
    <location>
        <begin position="19"/>
        <end position="138"/>
    </location>
</feature>
<proteinExistence type="predicted"/>
<dbReference type="InterPro" id="IPR000477">
    <property type="entry name" value="RT_dom"/>
</dbReference>
<name>A0A8R7K6U9_TRIUA</name>
<evidence type="ECO:0000313" key="2">
    <source>
        <dbReference type="EnsemblPlants" id="TuG1812G0100004320.01.T01.cds440617"/>
    </source>
</evidence>
<dbReference type="Pfam" id="PF00078">
    <property type="entry name" value="RVT_1"/>
    <property type="match status" value="1"/>
</dbReference>
<evidence type="ECO:0000313" key="3">
    <source>
        <dbReference type="Proteomes" id="UP000015106"/>
    </source>
</evidence>
<dbReference type="InterPro" id="IPR052343">
    <property type="entry name" value="Retrotransposon-Effector_Assoc"/>
</dbReference>